<evidence type="ECO:0000256" key="2">
    <source>
        <dbReference type="ARBA" id="ARBA00022737"/>
    </source>
</evidence>
<name>A0A517QTG5_9PLAN</name>
<proteinExistence type="predicted"/>
<sequence length="935" mass="107267" precursor="true">MSPCALRIFHRCSAQKIFSLLIILLSPVVCHSQTTELQTIFSKLDKNSDGKLSLVEAIGLKPEGRKRGDFYTSDLDENGTLSPDEYELFHNIGNLKKRSSIPDPIQEHFEKTVQHVLASTQKQRDENSSIQIELWETTFAKNWWGPLYKEFDKDESGRLTEEEIRHGFSVAFGIHDHDGIPLRFENGTRFDWRHHFVTGDANADGKLDKEEFKKLIRAYQPELKERSLASDVNGDGIYSCEELLAVPFHSRDPLAVFRKLDTTEDGALDQAEIATLPAWQQGYIPWVLQAFDINQNQKLSLTEFLRSPLAIPYLDWSQPMTDLNHDGVLTLDEFHPGRDWQFLGISAIYFSLLDANNDQRLNLSEFRFKVEPENVHFEDFFDFLDANANDEISFAEFFPADSTKESSGPIFVSHQHLFERADRNGSGTLSREEFDSTPQLFQAYHLERQLRSTYIVKFQKLDINKDAQLSFEEISQNSQPKHLEALRYAFNLFDANADGVHDFNEFMCYEGRSNSAIRGPIEDPVTNLIQSILLNVLPSEADPVTYEHARKELAKRIPNMPVDKIDLWDRNSDQKLSLTELRIGLEDHFGVWHPSGLQLRKPNGTLFAYRSFQQFDTNSDQQLSEAELKKGSGKSKAENHKLFASLDRNGNGMIELLELDNGPFFWADLVSLFQKYDQNQDLKISEAEFKAASKAWEQPLVKRTLKAFDQDNDQRISFLEFRSTPFANLAATWVEAKDLDFDGRLSRKEFSSAFPNVAQGEASWMFSNFDLDDDRFLNRQEYPLLLDTRKIPAEIVFEILDQNQDQQLTIEEAAGERPQDQQALARYDSKIMRIEDAWRHADNDGNKTLSLPEFVQHQENLLAAIHGKKLPQSSLHTPSPPQIPPTVSDVIVPEQINKTDWRIVGLIGFNILILFAIIFVMIRPKSAFQRGNDED</sequence>
<dbReference type="Pfam" id="PF13499">
    <property type="entry name" value="EF-hand_7"/>
    <property type="match status" value="1"/>
</dbReference>
<dbReference type="PANTHER" id="PTHR10827:SF98">
    <property type="entry name" value="45 KDA CALCIUM-BINDING PROTEIN"/>
    <property type="match status" value="1"/>
</dbReference>
<dbReference type="AlphaFoldDB" id="A0A517QTG5"/>
<feature type="domain" description="EF-hand" evidence="5">
    <location>
        <begin position="664"/>
        <end position="699"/>
    </location>
</feature>
<keyword evidence="3" id="KW-0812">Transmembrane</keyword>
<dbReference type="KEGG" id="tpol:Mal48_42130"/>
<dbReference type="Pfam" id="PF13202">
    <property type="entry name" value="EF-hand_5"/>
    <property type="match status" value="3"/>
</dbReference>
<keyword evidence="3" id="KW-1133">Transmembrane helix</keyword>
<feature type="domain" description="EF-hand" evidence="5">
    <location>
        <begin position="187"/>
        <end position="222"/>
    </location>
</feature>
<dbReference type="EMBL" id="CP036267">
    <property type="protein sequence ID" value="QDT34940.1"/>
    <property type="molecule type" value="Genomic_DNA"/>
</dbReference>
<feature type="domain" description="EF-hand" evidence="5">
    <location>
        <begin position="829"/>
        <end position="864"/>
    </location>
</feature>
<keyword evidence="7" id="KW-1185">Reference proteome</keyword>
<feature type="domain" description="EF-hand" evidence="5">
    <location>
        <begin position="415"/>
        <end position="444"/>
    </location>
</feature>
<gene>
    <name evidence="6" type="ORF">Mal48_42130</name>
</gene>
<dbReference type="InterPro" id="IPR018247">
    <property type="entry name" value="EF_Hand_1_Ca_BS"/>
</dbReference>
<feature type="chain" id="PRO_5021915580" evidence="4">
    <location>
        <begin position="32"/>
        <end position="935"/>
    </location>
</feature>
<dbReference type="InterPro" id="IPR002048">
    <property type="entry name" value="EF_hand_dom"/>
</dbReference>
<feature type="signal peptide" evidence="4">
    <location>
        <begin position="1"/>
        <end position="31"/>
    </location>
</feature>
<feature type="transmembrane region" description="Helical" evidence="3">
    <location>
        <begin position="901"/>
        <end position="922"/>
    </location>
</feature>
<dbReference type="PROSITE" id="PS50222">
    <property type="entry name" value="EF_HAND_2"/>
    <property type="match status" value="4"/>
</dbReference>
<keyword evidence="1" id="KW-0479">Metal-binding</keyword>
<evidence type="ECO:0000313" key="7">
    <source>
        <dbReference type="Proteomes" id="UP000315724"/>
    </source>
</evidence>
<reference evidence="6 7" key="1">
    <citation type="submission" date="2019-02" db="EMBL/GenBank/DDBJ databases">
        <title>Deep-cultivation of Planctomycetes and their phenomic and genomic characterization uncovers novel biology.</title>
        <authorList>
            <person name="Wiegand S."/>
            <person name="Jogler M."/>
            <person name="Boedeker C."/>
            <person name="Pinto D."/>
            <person name="Vollmers J."/>
            <person name="Rivas-Marin E."/>
            <person name="Kohn T."/>
            <person name="Peeters S.H."/>
            <person name="Heuer A."/>
            <person name="Rast P."/>
            <person name="Oberbeckmann S."/>
            <person name="Bunk B."/>
            <person name="Jeske O."/>
            <person name="Meyerdierks A."/>
            <person name="Storesund J.E."/>
            <person name="Kallscheuer N."/>
            <person name="Luecker S."/>
            <person name="Lage O.M."/>
            <person name="Pohl T."/>
            <person name="Merkel B.J."/>
            <person name="Hornburger P."/>
            <person name="Mueller R.-W."/>
            <person name="Bruemmer F."/>
            <person name="Labrenz M."/>
            <person name="Spormann A.M."/>
            <person name="Op den Camp H."/>
            <person name="Overmann J."/>
            <person name="Amann R."/>
            <person name="Jetten M.S.M."/>
            <person name="Mascher T."/>
            <person name="Medema M.H."/>
            <person name="Devos D.P."/>
            <person name="Kaster A.-K."/>
            <person name="Ovreas L."/>
            <person name="Rohde M."/>
            <person name="Galperin M.Y."/>
            <person name="Jogler C."/>
        </authorList>
    </citation>
    <scope>NUCLEOTIDE SEQUENCE [LARGE SCALE GENOMIC DNA]</scope>
    <source>
        <strain evidence="6 7">Mal48</strain>
    </source>
</reference>
<dbReference type="SMART" id="SM00054">
    <property type="entry name" value="EFh"/>
    <property type="match status" value="12"/>
</dbReference>
<dbReference type="InterPro" id="IPR011992">
    <property type="entry name" value="EF-hand-dom_pair"/>
</dbReference>
<dbReference type="Proteomes" id="UP000315724">
    <property type="component" value="Chromosome"/>
</dbReference>
<keyword evidence="3" id="KW-0472">Membrane</keyword>
<keyword evidence="2" id="KW-0677">Repeat</keyword>
<dbReference type="GO" id="GO:0005509">
    <property type="term" value="F:calcium ion binding"/>
    <property type="evidence" value="ECO:0007669"/>
    <property type="project" value="InterPro"/>
</dbReference>
<dbReference type="SUPFAM" id="SSF47473">
    <property type="entry name" value="EF-hand"/>
    <property type="match status" value="6"/>
</dbReference>
<evidence type="ECO:0000259" key="5">
    <source>
        <dbReference type="PROSITE" id="PS50222"/>
    </source>
</evidence>
<evidence type="ECO:0000256" key="4">
    <source>
        <dbReference type="SAM" id="SignalP"/>
    </source>
</evidence>
<organism evidence="6 7">
    <name type="scientific">Thalassoglobus polymorphus</name>
    <dbReference type="NCBI Taxonomy" id="2527994"/>
    <lineage>
        <taxon>Bacteria</taxon>
        <taxon>Pseudomonadati</taxon>
        <taxon>Planctomycetota</taxon>
        <taxon>Planctomycetia</taxon>
        <taxon>Planctomycetales</taxon>
        <taxon>Planctomycetaceae</taxon>
        <taxon>Thalassoglobus</taxon>
    </lineage>
</organism>
<evidence type="ECO:0000256" key="1">
    <source>
        <dbReference type="ARBA" id="ARBA00022723"/>
    </source>
</evidence>
<evidence type="ECO:0000313" key="6">
    <source>
        <dbReference type="EMBL" id="QDT34940.1"/>
    </source>
</evidence>
<protein>
    <submittedName>
        <fullName evidence="6">Transaldolase/EF-hand domain-containing protein</fullName>
    </submittedName>
</protein>
<accession>A0A517QTG5</accession>
<dbReference type="RefSeq" id="WP_197441849.1">
    <property type="nucleotide sequence ID" value="NZ_CP036267.1"/>
</dbReference>
<dbReference type="Gene3D" id="1.10.238.10">
    <property type="entry name" value="EF-hand"/>
    <property type="match status" value="9"/>
</dbReference>
<dbReference type="PROSITE" id="PS00018">
    <property type="entry name" value="EF_HAND_1"/>
    <property type="match status" value="11"/>
</dbReference>
<dbReference type="PANTHER" id="PTHR10827">
    <property type="entry name" value="RETICULOCALBIN"/>
    <property type="match status" value="1"/>
</dbReference>
<evidence type="ECO:0000256" key="3">
    <source>
        <dbReference type="SAM" id="Phobius"/>
    </source>
</evidence>
<keyword evidence="4" id="KW-0732">Signal</keyword>